<dbReference type="AlphaFoldDB" id="A0A093FFC0"/>
<dbReference type="Proteomes" id="UP000054313">
    <property type="component" value="Unassembled WGS sequence"/>
</dbReference>
<name>A0A093FFC0_GAVST</name>
<feature type="non-terminal residue" evidence="1">
    <location>
        <position position="42"/>
    </location>
</feature>
<proteinExistence type="predicted"/>
<evidence type="ECO:0000313" key="1">
    <source>
        <dbReference type="EMBL" id="KFV52971.1"/>
    </source>
</evidence>
<reference evidence="1 2" key="1">
    <citation type="submission" date="2014-04" db="EMBL/GenBank/DDBJ databases">
        <title>Genome evolution of avian class.</title>
        <authorList>
            <person name="Zhang G."/>
            <person name="Li C."/>
        </authorList>
    </citation>
    <scope>NUCLEOTIDE SEQUENCE [LARGE SCALE GENOMIC DNA]</scope>
    <source>
        <strain evidence="1">BGI_N328</strain>
    </source>
</reference>
<gene>
    <name evidence="1" type="ORF">N328_02874</name>
</gene>
<keyword evidence="2" id="KW-1185">Reference proteome</keyword>
<protein>
    <submittedName>
        <fullName evidence="1">Uncharacterized protein</fullName>
    </submittedName>
</protein>
<accession>A0A093FFC0</accession>
<evidence type="ECO:0000313" key="2">
    <source>
        <dbReference type="Proteomes" id="UP000054313"/>
    </source>
</evidence>
<sequence length="42" mass="4517">KDQTNLTWEGTNPALQTIRVRNTALKDTSLDAALPSTTGETS</sequence>
<organism evidence="1 2">
    <name type="scientific">Gavia stellata</name>
    <name type="common">Red-throated diver</name>
    <name type="synonym">Colymbus stellatus</name>
    <dbReference type="NCBI Taxonomy" id="37040"/>
    <lineage>
        <taxon>Eukaryota</taxon>
        <taxon>Metazoa</taxon>
        <taxon>Chordata</taxon>
        <taxon>Craniata</taxon>
        <taxon>Vertebrata</taxon>
        <taxon>Euteleostomi</taxon>
        <taxon>Archelosauria</taxon>
        <taxon>Archosauria</taxon>
        <taxon>Dinosauria</taxon>
        <taxon>Saurischia</taxon>
        <taxon>Theropoda</taxon>
        <taxon>Coelurosauria</taxon>
        <taxon>Aves</taxon>
        <taxon>Neognathae</taxon>
        <taxon>Neoaves</taxon>
        <taxon>Aequornithes</taxon>
        <taxon>Gaviiformes</taxon>
        <taxon>Gaviidae</taxon>
        <taxon>Gavia</taxon>
    </lineage>
</organism>
<feature type="non-terminal residue" evidence="1">
    <location>
        <position position="1"/>
    </location>
</feature>
<dbReference type="EMBL" id="KK624970">
    <property type="protein sequence ID" value="KFV52971.1"/>
    <property type="molecule type" value="Genomic_DNA"/>
</dbReference>